<evidence type="ECO:0000256" key="5">
    <source>
        <dbReference type="ARBA" id="ARBA00022982"/>
    </source>
</evidence>
<gene>
    <name evidence="8" type="primary">rnfA</name>
    <name evidence="9" type="ORF">GSUB_00620</name>
</gene>
<feature type="transmembrane region" description="Helical" evidence="8">
    <location>
        <begin position="38"/>
        <end position="59"/>
    </location>
</feature>
<keyword evidence="3 8" id="KW-0812">Transmembrane</keyword>
<dbReference type="Pfam" id="PF02508">
    <property type="entry name" value="Rnf-Nqr"/>
    <property type="match status" value="1"/>
</dbReference>
<proteinExistence type="inferred from homology"/>
<evidence type="ECO:0000256" key="4">
    <source>
        <dbReference type="ARBA" id="ARBA00022967"/>
    </source>
</evidence>
<dbReference type="EMBL" id="CP010311">
    <property type="protein sequence ID" value="AJF05385.1"/>
    <property type="molecule type" value="Genomic_DNA"/>
</dbReference>
<organism evidence="9 10">
    <name type="scientific">Geoalkalibacter subterraneus</name>
    <dbReference type="NCBI Taxonomy" id="483547"/>
    <lineage>
        <taxon>Bacteria</taxon>
        <taxon>Pseudomonadati</taxon>
        <taxon>Thermodesulfobacteriota</taxon>
        <taxon>Desulfuromonadia</taxon>
        <taxon>Desulfuromonadales</taxon>
        <taxon>Geoalkalibacteraceae</taxon>
        <taxon>Geoalkalibacter</taxon>
    </lineage>
</organism>
<keyword evidence="7 8" id="KW-0472">Membrane</keyword>
<feature type="transmembrane region" description="Helical" evidence="8">
    <location>
        <begin position="6"/>
        <end position="31"/>
    </location>
</feature>
<keyword evidence="10" id="KW-1185">Reference proteome</keyword>
<feature type="transmembrane region" description="Helical" evidence="8">
    <location>
        <begin position="166"/>
        <end position="192"/>
    </location>
</feature>
<protein>
    <recommendedName>
        <fullName evidence="8">Ion-translocating oxidoreductase complex subunit A</fullName>
        <ecNumber evidence="8">7.-.-.-</ecNumber>
    </recommendedName>
    <alternativeName>
        <fullName evidence="8">Rnf electron transport complex subunit A</fullName>
    </alternativeName>
</protein>
<comment type="subcellular location">
    <subcellularLocation>
        <location evidence="8">Cell membrane</location>
        <topology evidence="8">Multi-pass membrane protein</topology>
    </subcellularLocation>
    <subcellularLocation>
        <location evidence="1">Endomembrane system</location>
        <topology evidence="1">Multi-pass membrane protein</topology>
    </subcellularLocation>
</comment>
<sequence>MTGLLIILVSSIFVNNFVLARFLGICPFLGVSKKVETALGMGMAVTFVLTVASAMTWLVQRFVLAPLGVEYLQTIAFILVIAALVQLVEMVVQKTSPVLYQSLGIFLPLITTNCAVLGLAVLNIQKDYSFLEAVVFAVGAAIGFTLALVLFAGLRERLDLCPVPEAFRGTAIAMVTAGLLSLAFMGFAGLVAG</sequence>
<dbReference type="RefSeq" id="WP_040198663.1">
    <property type="nucleotide sequence ID" value="NZ_CP010311.1"/>
</dbReference>
<dbReference type="InterPro" id="IPR003667">
    <property type="entry name" value="NqrDE/RnfAE"/>
</dbReference>
<dbReference type="GO" id="GO:0012505">
    <property type="term" value="C:endomembrane system"/>
    <property type="evidence" value="ECO:0007669"/>
    <property type="project" value="UniProtKB-SubCell"/>
</dbReference>
<evidence type="ECO:0000256" key="6">
    <source>
        <dbReference type="ARBA" id="ARBA00022989"/>
    </source>
</evidence>
<dbReference type="AlphaFoldDB" id="A0A0B5FN16"/>
<evidence type="ECO:0000313" key="10">
    <source>
        <dbReference type="Proteomes" id="UP000035036"/>
    </source>
</evidence>
<keyword evidence="5 8" id="KW-0249">Electron transport</keyword>
<reference evidence="9 10" key="1">
    <citation type="journal article" date="2015" name="Genome Announc.">
        <title>Genomes of Geoalkalibacter ferrihydriticus Z-0531T and Geoalkalibacter subterraneus Red1T, Two Haloalkaliphilic Metal-Reducing Deltaproteobacteria.</title>
        <authorList>
            <person name="Badalamenti J.P."/>
            <person name="Krajmalnik-Brown R."/>
            <person name="Torres C.I."/>
            <person name="Bond D.R."/>
        </authorList>
    </citation>
    <scope>NUCLEOTIDE SEQUENCE [LARGE SCALE GENOMIC DNA]</scope>
    <source>
        <strain evidence="9 10">Red1</strain>
    </source>
</reference>
<feature type="transmembrane region" description="Helical" evidence="8">
    <location>
        <begin position="71"/>
        <end position="92"/>
    </location>
</feature>
<accession>A0A0B5FN16</accession>
<dbReference type="Proteomes" id="UP000035036">
    <property type="component" value="Chromosome"/>
</dbReference>
<keyword evidence="4 8" id="KW-1278">Translocase</keyword>
<evidence type="ECO:0000256" key="3">
    <source>
        <dbReference type="ARBA" id="ARBA00022692"/>
    </source>
</evidence>
<keyword evidence="6 8" id="KW-1133">Transmembrane helix</keyword>
<dbReference type="InterPro" id="IPR050133">
    <property type="entry name" value="NqrDE/RnfAE_oxidrdctase"/>
</dbReference>
<comment type="similarity">
    <text evidence="8">Belongs to the NqrDE/RnfAE family.</text>
</comment>
<comment type="subunit">
    <text evidence="8">The complex is composed of six subunits: RnfA, RnfB, RnfC, RnfD, RnfE and RnfG.</text>
</comment>
<dbReference type="NCBIfam" id="NF003481">
    <property type="entry name" value="PRK05151.1"/>
    <property type="match status" value="1"/>
</dbReference>
<dbReference type="OrthoDB" id="9803631at2"/>
<dbReference type="KEGG" id="gsb:GSUB_00620"/>
<dbReference type="EC" id="7.-.-.-" evidence="8"/>
<feature type="transmembrane region" description="Helical" evidence="8">
    <location>
        <begin position="104"/>
        <end position="124"/>
    </location>
</feature>
<keyword evidence="2 8" id="KW-0813">Transport</keyword>
<evidence type="ECO:0000256" key="7">
    <source>
        <dbReference type="ARBA" id="ARBA00023136"/>
    </source>
</evidence>
<keyword evidence="8" id="KW-1003">Cell membrane</keyword>
<name>A0A0B5FN16_9BACT</name>
<dbReference type="PIRSF" id="PIRSF006102">
    <property type="entry name" value="NQR_DE"/>
    <property type="match status" value="1"/>
</dbReference>
<dbReference type="STRING" id="483547.GSUB_00620"/>
<evidence type="ECO:0000313" key="9">
    <source>
        <dbReference type="EMBL" id="AJF05385.1"/>
    </source>
</evidence>
<dbReference type="HOGENOM" id="CLU_095255_1_0_7"/>
<dbReference type="NCBIfam" id="TIGR01943">
    <property type="entry name" value="rnfA"/>
    <property type="match status" value="1"/>
</dbReference>
<evidence type="ECO:0000256" key="8">
    <source>
        <dbReference type="HAMAP-Rule" id="MF_00459"/>
    </source>
</evidence>
<dbReference type="GO" id="GO:0005886">
    <property type="term" value="C:plasma membrane"/>
    <property type="evidence" value="ECO:0007669"/>
    <property type="project" value="UniProtKB-SubCell"/>
</dbReference>
<dbReference type="InterPro" id="IPR011293">
    <property type="entry name" value="Ion_transpt_RnfA/RsxA"/>
</dbReference>
<feature type="transmembrane region" description="Helical" evidence="8">
    <location>
        <begin position="130"/>
        <end position="154"/>
    </location>
</feature>
<dbReference type="HAMAP" id="MF_00459">
    <property type="entry name" value="RsxA_RnfA"/>
    <property type="match status" value="1"/>
</dbReference>
<comment type="function">
    <text evidence="8">Part of a membrane-bound complex that couples electron transfer with translocation of ions across the membrane.</text>
</comment>
<dbReference type="PANTHER" id="PTHR30335:SF0">
    <property type="entry name" value="ION-TRANSLOCATING OXIDOREDUCTASE COMPLEX SUBUNIT A"/>
    <property type="match status" value="1"/>
</dbReference>
<dbReference type="GO" id="GO:0022900">
    <property type="term" value="P:electron transport chain"/>
    <property type="evidence" value="ECO:0007669"/>
    <property type="project" value="UniProtKB-UniRule"/>
</dbReference>
<dbReference type="PANTHER" id="PTHR30335">
    <property type="entry name" value="INTEGRAL MEMBRANE PROTEIN OF SOXR-REDUCING COMPLEX"/>
    <property type="match status" value="1"/>
</dbReference>
<evidence type="ECO:0000256" key="2">
    <source>
        <dbReference type="ARBA" id="ARBA00022448"/>
    </source>
</evidence>
<evidence type="ECO:0000256" key="1">
    <source>
        <dbReference type="ARBA" id="ARBA00004127"/>
    </source>
</evidence>